<evidence type="ECO:0000313" key="5">
    <source>
        <dbReference type="EMBL" id="CAL1275540.1"/>
    </source>
</evidence>
<dbReference type="InterPro" id="IPR011013">
    <property type="entry name" value="Gal_mutarotase_sf_dom"/>
</dbReference>
<evidence type="ECO:0000256" key="1">
    <source>
        <dbReference type="ARBA" id="ARBA00007806"/>
    </source>
</evidence>
<dbReference type="InterPro" id="IPR017853">
    <property type="entry name" value="GH"/>
</dbReference>
<evidence type="ECO:0000256" key="3">
    <source>
        <dbReference type="RuleBase" id="RU361185"/>
    </source>
</evidence>
<reference evidence="5 6" key="1">
    <citation type="submission" date="2024-04" db="EMBL/GenBank/DDBJ databases">
        <authorList>
            <person name="Rising A."/>
            <person name="Reimegard J."/>
            <person name="Sonavane S."/>
            <person name="Akerstrom W."/>
            <person name="Nylinder S."/>
            <person name="Hedman E."/>
            <person name="Kallberg Y."/>
        </authorList>
    </citation>
    <scope>NUCLEOTIDE SEQUENCE [LARGE SCALE GENOMIC DNA]</scope>
</reference>
<dbReference type="PANTHER" id="PTHR22762">
    <property type="entry name" value="ALPHA-GLUCOSIDASE"/>
    <property type="match status" value="1"/>
</dbReference>
<organism evidence="5 6">
    <name type="scientific">Larinioides sclopetarius</name>
    <dbReference type="NCBI Taxonomy" id="280406"/>
    <lineage>
        <taxon>Eukaryota</taxon>
        <taxon>Metazoa</taxon>
        <taxon>Ecdysozoa</taxon>
        <taxon>Arthropoda</taxon>
        <taxon>Chelicerata</taxon>
        <taxon>Arachnida</taxon>
        <taxon>Araneae</taxon>
        <taxon>Araneomorphae</taxon>
        <taxon>Entelegynae</taxon>
        <taxon>Araneoidea</taxon>
        <taxon>Araneidae</taxon>
        <taxon>Larinioides</taxon>
    </lineage>
</organism>
<comment type="similarity">
    <text evidence="1 3">Belongs to the glycosyl hydrolase 31 family.</text>
</comment>
<evidence type="ECO:0000256" key="2">
    <source>
        <dbReference type="ARBA" id="ARBA00023180"/>
    </source>
</evidence>
<keyword evidence="6" id="KW-1185">Reference proteome</keyword>
<dbReference type="GO" id="GO:0005975">
    <property type="term" value="P:carbohydrate metabolic process"/>
    <property type="evidence" value="ECO:0007669"/>
    <property type="project" value="InterPro"/>
</dbReference>
<dbReference type="EMBL" id="CAXIEN010000085">
    <property type="protein sequence ID" value="CAL1275540.1"/>
    <property type="molecule type" value="Genomic_DNA"/>
</dbReference>
<dbReference type="SUPFAM" id="SSF74650">
    <property type="entry name" value="Galactose mutarotase-like"/>
    <property type="match status" value="1"/>
</dbReference>
<dbReference type="AlphaFoldDB" id="A0AAV1ZV63"/>
<evidence type="ECO:0000313" key="6">
    <source>
        <dbReference type="Proteomes" id="UP001497382"/>
    </source>
</evidence>
<dbReference type="CDD" id="cd14752">
    <property type="entry name" value="GH31_N"/>
    <property type="match status" value="1"/>
</dbReference>
<protein>
    <recommendedName>
        <fullName evidence="4">Glycoside hydrolase family 31 TIM barrel domain-containing protein</fullName>
    </recommendedName>
</protein>
<proteinExistence type="inferred from homology"/>
<dbReference type="SUPFAM" id="SSF51445">
    <property type="entry name" value="(Trans)glycosidases"/>
    <property type="match status" value="1"/>
</dbReference>
<dbReference type="Gene3D" id="2.60.40.1760">
    <property type="entry name" value="glycosyl hydrolase (family 31)"/>
    <property type="match status" value="1"/>
</dbReference>
<dbReference type="Gene3D" id="3.20.20.80">
    <property type="entry name" value="Glycosidases"/>
    <property type="match status" value="1"/>
</dbReference>
<name>A0AAV1ZV63_9ARAC</name>
<gene>
    <name evidence="5" type="ORF">LARSCL_LOCUS8129</name>
</gene>
<dbReference type="PANTHER" id="PTHR22762:SF133">
    <property type="entry name" value="P-TYPE DOMAIN-CONTAINING PROTEIN"/>
    <property type="match status" value="1"/>
</dbReference>
<feature type="non-terminal residue" evidence="5">
    <location>
        <position position="120"/>
    </location>
</feature>
<evidence type="ECO:0000259" key="4">
    <source>
        <dbReference type="Pfam" id="PF01055"/>
    </source>
</evidence>
<dbReference type="GO" id="GO:0004558">
    <property type="term" value="F:alpha-1,4-glucosidase activity"/>
    <property type="evidence" value="ECO:0007669"/>
    <property type="project" value="TreeGrafter"/>
</dbReference>
<dbReference type="Proteomes" id="UP001497382">
    <property type="component" value="Unassembled WGS sequence"/>
</dbReference>
<keyword evidence="3" id="KW-0326">Glycosidase</keyword>
<comment type="caution">
    <text evidence="5">The sequence shown here is derived from an EMBL/GenBank/DDBJ whole genome shotgun (WGS) entry which is preliminary data.</text>
</comment>
<keyword evidence="3" id="KW-0378">Hydrolase</keyword>
<accession>A0AAV1ZV63</accession>
<sequence>MFSQDRFPEGGSMNLYGVHPFYMCLENSSNSHGVLFLNSNAMEVVLLPAPGITFRTTGGIIDMFFFVGTDPESVVNLYTSLIGRPMLPPYWALGFQLCRWGYNSTENLKAVVERTRKAGL</sequence>
<dbReference type="Pfam" id="PF01055">
    <property type="entry name" value="Glyco_hydro_31_2nd"/>
    <property type="match status" value="1"/>
</dbReference>
<dbReference type="InterPro" id="IPR000322">
    <property type="entry name" value="Glyco_hydro_31_TIM"/>
</dbReference>
<keyword evidence="2" id="KW-0325">Glycoprotein</keyword>
<feature type="domain" description="Glycoside hydrolase family 31 TIM barrel" evidence="4">
    <location>
        <begin position="85"/>
        <end position="119"/>
    </location>
</feature>
<dbReference type="GO" id="GO:0030246">
    <property type="term" value="F:carbohydrate binding"/>
    <property type="evidence" value="ECO:0007669"/>
    <property type="project" value="InterPro"/>
</dbReference>